<dbReference type="SMART" id="SM00382">
    <property type="entry name" value="AAA"/>
    <property type="match status" value="1"/>
</dbReference>
<dbReference type="PROSITE" id="PS50163">
    <property type="entry name" value="RECA_3"/>
    <property type="match status" value="1"/>
</dbReference>
<dbReference type="InterPro" id="IPR027417">
    <property type="entry name" value="P-loop_NTPase"/>
</dbReference>
<dbReference type="InterPro" id="IPR013632">
    <property type="entry name" value="Rad51_C"/>
</dbReference>
<evidence type="ECO:0000256" key="1">
    <source>
        <dbReference type="ARBA" id="ARBA00022741"/>
    </source>
</evidence>
<dbReference type="InterPro" id="IPR003583">
    <property type="entry name" value="Hlx-hairpin-Hlx_DNA-bd_motif"/>
</dbReference>
<keyword evidence="3" id="KW-0238">DNA-binding</keyword>
<dbReference type="PANTHER" id="PTHR22942">
    <property type="entry name" value="RECA/RAD51/RADA DNA STRAND-PAIRING FAMILY MEMBER"/>
    <property type="match status" value="1"/>
</dbReference>
<feature type="domain" description="RecA family profile 1" evidence="4">
    <location>
        <begin position="177"/>
        <end position="362"/>
    </location>
</feature>
<keyword evidence="1" id="KW-0547">Nucleotide-binding</keyword>
<protein>
    <submittedName>
        <fullName evidence="6">DNA repair and recombination protein RadA</fullName>
    </submittedName>
</protein>
<dbReference type="PANTHER" id="PTHR22942:SF30">
    <property type="entry name" value="MEIOTIC RECOMBINATION PROTEIN DMC1_LIM15 HOMOLOG"/>
    <property type="match status" value="1"/>
</dbReference>
<feature type="domain" description="RecA family profile 2" evidence="5">
    <location>
        <begin position="367"/>
        <end position="428"/>
    </location>
</feature>
<sequence>MSKKDENEDLVKEAEEFYEESIDEKKENDESFVDIESISLKDIPGLGDKTAKILEENNITNVDQIMTTSLLELQSMGVKRATAKKIREAIKKMVPKYKYFKEEINLEDIPGIGGKTAETLREKGLNVYLIETTPIRELEEKYGITAVAAQKYKEALKELRGGIEFVNALDVLEKQKSILSFTYGVKNIDALTTIDELGVSGVRLGETIELFGPFRSGKSQLCHQLCVTVQLPVELGGAGKKAVFIDTEGTFSPSRIKAIHERFQRELGWKKSFEDVLKDISYARAYNSDHQMTLSERLLELFFNQKDEYGLVVVDSATAHFRAEYAGRGTLAERQQTMNYHLGILGRIADTYNVAVVITNQVQSNPGAFFGDPTQAIGGNIMGHWATTRFYLRKSKGEKRIIRVYDSPVLPESEAIFAITPEGCVDAE</sequence>
<dbReference type="GO" id="GO:0006281">
    <property type="term" value="P:DNA repair"/>
    <property type="evidence" value="ECO:0007669"/>
    <property type="project" value="InterPro"/>
</dbReference>
<accession>A0A9Y1BJ46</accession>
<keyword evidence="2" id="KW-0067">ATP-binding</keyword>
<gene>
    <name evidence="6" type="primary">radA</name>
    <name evidence="6" type="ORF">K9W45_07680</name>
</gene>
<dbReference type="SUPFAM" id="SSF52540">
    <property type="entry name" value="P-loop containing nucleoside triphosphate hydrolases"/>
    <property type="match status" value="1"/>
</dbReference>
<dbReference type="NCBIfam" id="NF003301">
    <property type="entry name" value="PRK04301.1"/>
    <property type="match status" value="1"/>
</dbReference>
<evidence type="ECO:0000256" key="3">
    <source>
        <dbReference type="ARBA" id="ARBA00023125"/>
    </source>
</evidence>
<dbReference type="AlphaFoldDB" id="A0A9Y1BJ46"/>
<dbReference type="InterPro" id="IPR020587">
    <property type="entry name" value="RecA_monomer-monomer_interface"/>
</dbReference>
<dbReference type="InterPro" id="IPR003593">
    <property type="entry name" value="AAA+_ATPase"/>
</dbReference>
<dbReference type="Gene3D" id="3.40.50.300">
    <property type="entry name" value="P-loop containing nucleotide triphosphate hydrolases"/>
    <property type="match status" value="1"/>
</dbReference>
<reference evidence="6" key="1">
    <citation type="journal article" date="2022" name="Nat. Microbiol.">
        <title>Unique mobile elements and scalable gene flow at the prokaryote-eukaryote boundary revealed by circularized Asgard archaea genomes.</title>
        <authorList>
            <person name="Wu F."/>
            <person name="Speth D.R."/>
            <person name="Philosof A."/>
            <person name="Cremiere A."/>
            <person name="Narayanan A."/>
            <person name="Barco R.A."/>
            <person name="Connon S.A."/>
            <person name="Amend J.P."/>
            <person name="Antoshechkin I.A."/>
            <person name="Orphan V.J."/>
        </authorList>
    </citation>
    <scope>NUCLEOTIDE SEQUENCE</scope>
    <source>
        <strain evidence="6">PM71</strain>
    </source>
</reference>
<dbReference type="Pfam" id="PF08423">
    <property type="entry name" value="Rad51"/>
    <property type="match status" value="1"/>
</dbReference>
<dbReference type="Pfam" id="PF14520">
    <property type="entry name" value="HHH_5"/>
    <property type="match status" value="1"/>
</dbReference>
<dbReference type="InterPro" id="IPR010995">
    <property type="entry name" value="DNA_repair_Rad51/TF_NusA_a-hlx"/>
</dbReference>
<organism evidence="6">
    <name type="scientific">Candidatus Heimdallarchaeum aukensis</name>
    <dbReference type="NCBI Taxonomy" id="2876573"/>
    <lineage>
        <taxon>Archaea</taxon>
        <taxon>Promethearchaeati</taxon>
        <taxon>Candidatus Heimdallarchaeota</taxon>
        <taxon>Candidatus Heimdallarchaeia (ex Rinke et al. 2021) (nom. nud.)</taxon>
        <taxon>Candidatus Heimdallarchaeales</taxon>
        <taxon>Candidatus Heimdallarchaeaceae</taxon>
        <taxon>Candidatus Heimdallarchaeum</taxon>
    </lineage>
</organism>
<dbReference type="InterPro" id="IPR020588">
    <property type="entry name" value="RecA_ATP-bd"/>
</dbReference>
<name>A0A9Y1BJ46_9ARCH</name>
<evidence type="ECO:0000256" key="2">
    <source>
        <dbReference type="ARBA" id="ARBA00022840"/>
    </source>
</evidence>
<proteinExistence type="predicted"/>
<dbReference type="GO" id="GO:0140664">
    <property type="term" value="F:ATP-dependent DNA damage sensor activity"/>
    <property type="evidence" value="ECO:0007669"/>
    <property type="project" value="InterPro"/>
</dbReference>
<dbReference type="GO" id="GO:0005524">
    <property type="term" value="F:ATP binding"/>
    <property type="evidence" value="ECO:0007669"/>
    <property type="project" value="UniProtKB-KW"/>
</dbReference>
<dbReference type="EMBL" id="CP084166">
    <property type="protein sequence ID" value="UJG39740.1"/>
    <property type="molecule type" value="Genomic_DNA"/>
</dbReference>
<evidence type="ECO:0000313" key="6">
    <source>
        <dbReference type="EMBL" id="UJG39740.1"/>
    </source>
</evidence>
<evidence type="ECO:0000259" key="5">
    <source>
        <dbReference type="PROSITE" id="PS50163"/>
    </source>
</evidence>
<dbReference type="Gene3D" id="1.10.150.20">
    <property type="entry name" value="5' to 3' exonuclease, C-terminal subdomain"/>
    <property type="match status" value="2"/>
</dbReference>
<dbReference type="SUPFAM" id="SSF47794">
    <property type="entry name" value="Rad51 N-terminal domain-like"/>
    <property type="match status" value="1"/>
</dbReference>
<dbReference type="PROSITE" id="PS50162">
    <property type="entry name" value="RECA_2"/>
    <property type="match status" value="1"/>
</dbReference>
<dbReference type="GO" id="GO:0003677">
    <property type="term" value="F:DNA binding"/>
    <property type="evidence" value="ECO:0007669"/>
    <property type="project" value="UniProtKB-KW"/>
</dbReference>
<dbReference type="SMART" id="SM00278">
    <property type="entry name" value="HhH1"/>
    <property type="match status" value="4"/>
</dbReference>
<dbReference type="Proteomes" id="UP001201020">
    <property type="component" value="Chromosome"/>
</dbReference>
<evidence type="ECO:0000259" key="4">
    <source>
        <dbReference type="PROSITE" id="PS50162"/>
    </source>
</evidence>